<protein>
    <submittedName>
        <fullName evidence="2">Amidohydrolase</fullName>
    </submittedName>
</protein>
<dbReference type="InterPro" id="IPR017439">
    <property type="entry name" value="Amidohydrolase"/>
</dbReference>
<dbReference type="SUPFAM" id="SSF55031">
    <property type="entry name" value="Bacterial exopeptidase dimerisation domain"/>
    <property type="match status" value="1"/>
</dbReference>
<dbReference type="CDD" id="cd03886">
    <property type="entry name" value="M20_Acy1"/>
    <property type="match status" value="1"/>
</dbReference>
<gene>
    <name evidence="2" type="ORF">JYK00_03535</name>
</gene>
<dbReference type="Pfam" id="PF07687">
    <property type="entry name" value="M20_dimer"/>
    <property type="match status" value="1"/>
</dbReference>
<proteinExistence type="predicted"/>
<dbReference type="Gene3D" id="3.30.70.360">
    <property type="match status" value="1"/>
</dbReference>
<dbReference type="EMBL" id="CP071446">
    <property type="protein sequence ID" value="QTA38595.1"/>
    <property type="molecule type" value="Genomic_DNA"/>
</dbReference>
<reference evidence="2 3" key="1">
    <citation type="submission" date="2021-03" db="EMBL/GenBank/DDBJ databases">
        <title>Thermosipho ferrireducens sp.nov., an anaerobic thermophilic iron-reducing bacterium isolated from a deep-sea hydrothermal sulfide deposits.</title>
        <authorList>
            <person name="Zeng X."/>
            <person name="Chen Y."/>
            <person name="Shao Z."/>
        </authorList>
    </citation>
    <scope>NUCLEOTIDE SEQUENCE [LARGE SCALE GENOMIC DNA]</scope>
    <source>
        <strain evidence="2 3">JL129W03</strain>
    </source>
</reference>
<dbReference type="InterPro" id="IPR011650">
    <property type="entry name" value="Peptidase_M20_dimer"/>
</dbReference>
<name>A0ABX7SB58_9BACT</name>
<dbReference type="PANTHER" id="PTHR11014">
    <property type="entry name" value="PEPTIDASE M20 FAMILY MEMBER"/>
    <property type="match status" value="1"/>
</dbReference>
<dbReference type="SUPFAM" id="SSF53187">
    <property type="entry name" value="Zn-dependent exopeptidases"/>
    <property type="match status" value="1"/>
</dbReference>
<dbReference type="InterPro" id="IPR036264">
    <property type="entry name" value="Bact_exopeptidase_dim_dom"/>
</dbReference>
<dbReference type="Proteomes" id="UP000671862">
    <property type="component" value="Chromosome"/>
</dbReference>
<dbReference type="Pfam" id="PF01546">
    <property type="entry name" value="Peptidase_M20"/>
    <property type="match status" value="1"/>
</dbReference>
<dbReference type="PANTHER" id="PTHR11014:SF63">
    <property type="entry name" value="METALLOPEPTIDASE, PUTATIVE (AFU_ORTHOLOGUE AFUA_6G09600)-RELATED"/>
    <property type="match status" value="1"/>
</dbReference>
<evidence type="ECO:0000313" key="2">
    <source>
        <dbReference type="EMBL" id="QTA38595.1"/>
    </source>
</evidence>
<accession>A0ABX7SB58</accession>
<keyword evidence="3" id="KW-1185">Reference proteome</keyword>
<feature type="domain" description="Peptidase M20 dimerisation" evidence="1">
    <location>
        <begin position="172"/>
        <end position="265"/>
    </location>
</feature>
<dbReference type="InterPro" id="IPR002933">
    <property type="entry name" value="Peptidase_M20"/>
</dbReference>
<dbReference type="NCBIfam" id="TIGR01891">
    <property type="entry name" value="amidohydrolases"/>
    <property type="match status" value="1"/>
</dbReference>
<dbReference type="RefSeq" id="WP_207567312.1">
    <property type="nucleotide sequence ID" value="NZ_CP071446.1"/>
</dbReference>
<evidence type="ECO:0000259" key="1">
    <source>
        <dbReference type="Pfam" id="PF07687"/>
    </source>
</evidence>
<evidence type="ECO:0000313" key="3">
    <source>
        <dbReference type="Proteomes" id="UP000671862"/>
    </source>
</evidence>
<dbReference type="PIRSF" id="PIRSF005962">
    <property type="entry name" value="Pept_M20D_amidohydro"/>
    <property type="match status" value="1"/>
</dbReference>
<sequence>MDSIELRHLLHQTPEIAFHEYETQRILINALKEMQCEKLTVYKIAETGVMAIYKNKPTGPFILYRADMDGLPIVEKTNWKFASKNGNMHACGHDVHMAVEYELIKKIINSNIDENFVFVFQPAEETGGGAKYVLEELDELPVKYAVALHVTDEYEFGTIASRAGTLFASATEIDITFVGKPAHIAFYSEGIDSLRMASEFLSVHYNKNFQEDVLVGFGKISGGDVRNIVARETVIMGSIRSPSLNITEEVISEISKIASQISKKYSGDFSISRGSVYPQVVVDESLLNKLKSVCKRNNFHFVECNMKFTGEDFGYFSLKYPSLLFWAGVSKGERKGLHNPEFLPEDDVIKPLAELMYNFLKELMENE</sequence>
<organism evidence="2 3">
    <name type="scientific">Thermosipho ferrireducens</name>
    <dbReference type="NCBI Taxonomy" id="2571116"/>
    <lineage>
        <taxon>Bacteria</taxon>
        <taxon>Thermotogati</taxon>
        <taxon>Thermotogota</taxon>
        <taxon>Thermotogae</taxon>
        <taxon>Thermotogales</taxon>
        <taxon>Fervidobacteriaceae</taxon>
        <taxon>Thermosipho</taxon>
    </lineage>
</organism>
<dbReference type="Gene3D" id="3.40.630.10">
    <property type="entry name" value="Zn peptidases"/>
    <property type="match status" value="1"/>
</dbReference>